<evidence type="ECO:0000313" key="2">
    <source>
        <dbReference type="Proteomes" id="UP000489600"/>
    </source>
</evidence>
<accession>A0A565CP99</accession>
<dbReference type="AlphaFoldDB" id="A0A565CP99"/>
<sequence>MFPIWCLSKGLEHAVVGTALHVIRSDEGEEEAKKIAMKDMGKCEEKISHIFFCLKAGRDEGSSNANWEEMFS</sequence>
<gene>
    <name evidence="1" type="ORF">ANE_LOCUS25974</name>
</gene>
<keyword evidence="2" id="KW-1185">Reference proteome</keyword>
<comment type="caution">
    <text evidence="1">The sequence shown here is derived from an EMBL/GenBank/DDBJ whole genome shotgun (WGS) entry which is preliminary data.</text>
</comment>
<organism evidence="1 2">
    <name type="scientific">Arabis nemorensis</name>
    <dbReference type="NCBI Taxonomy" id="586526"/>
    <lineage>
        <taxon>Eukaryota</taxon>
        <taxon>Viridiplantae</taxon>
        <taxon>Streptophyta</taxon>
        <taxon>Embryophyta</taxon>
        <taxon>Tracheophyta</taxon>
        <taxon>Spermatophyta</taxon>
        <taxon>Magnoliopsida</taxon>
        <taxon>eudicotyledons</taxon>
        <taxon>Gunneridae</taxon>
        <taxon>Pentapetalae</taxon>
        <taxon>rosids</taxon>
        <taxon>malvids</taxon>
        <taxon>Brassicales</taxon>
        <taxon>Brassicaceae</taxon>
        <taxon>Arabideae</taxon>
        <taxon>Arabis</taxon>
    </lineage>
</organism>
<dbReference type="EMBL" id="CABITT030000008">
    <property type="protein sequence ID" value="VVB15530.1"/>
    <property type="molecule type" value="Genomic_DNA"/>
</dbReference>
<reference evidence="1" key="1">
    <citation type="submission" date="2019-07" db="EMBL/GenBank/DDBJ databases">
        <authorList>
            <person name="Dittberner H."/>
        </authorList>
    </citation>
    <scope>NUCLEOTIDE SEQUENCE [LARGE SCALE GENOMIC DNA]</scope>
</reference>
<protein>
    <submittedName>
        <fullName evidence="1">Uncharacterized protein</fullName>
    </submittedName>
</protein>
<dbReference type="Proteomes" id="UP000489600">
    <property type="component" value="Unassembled WGS sequence"/>
</dbReference>
<proteinExistence type="predicted"/>
<evidence type="ECO:0000313" key="1">
    <source>
        <dbReference type="EMBL" id="VVB15530.1"/>
    </source>
</evidence>
<name>A0A565CP99_9BRAS</name>